<reference evidence="2" key="1">
    <citation type="submission" date="2016-10" db="EMBL/GenBank/DDBJ databases">
        <authorList>
            <person name="Varghese N."/>
            <person name="Submissions S."/>
        </authorList>
    </citation>
    <scope>NUCLEOTIDE SEQUENCE [LARGE SCALE GENOMIC DNA]</scope>
    <source>
        <strain evidence="2">CGMCC 1.6474</strain>
    </source>
</reference>
<keyword evidence="2" id="KW-1185">Reference proteome</keyword>
<dbReference type="Gene3D" id="3.90.550.10">
    <property type="entry name" value="Spore Coat Polysaccharide Biosynthesis Protein SpsA, Chain A"/>
    <property type="match status" value="1"/>
</dbReference>
<accession>A0A1I4ECQ1</accession>
<sequence length="291" mass="32808">MSHASKDMTEGYLTLAVGRENYLRMCINLAISIKINDPKRRTCLAVGKSLLNEAILTEIDSVFDDRIEIEETNLEGVEYKMNSYKYSPYTRTMFVDGDVLLAKKDIDAIWDKLRGSPFSFVGKKTTSGFWRVNIDNIISTLGIEFVAEGNCGVYYFEKSEMSQKVFISMRELFSNHKEIITTIHHGKGYSIEPIFGSACGIHNIEPFPQKTRKGLQWHFTTIKGSDFNLDVRRGVCSFLKGGVEVSPTFIHFPGLNLSGKSHVDHVYAKAVADMIGRDTVPDISDRVEPKL</sequence>
<dbReference type="OrthoDB" id="181606at2"/>
<evidence type="ECO:0000313" key="1">
    <source>
        <dbReference type="EMBL" id="SFL03043.1"/>
    </source>
</evidence>
<dbReference type="InterPro" id="IPR029044">
    <property type="entry name" value="Nucleotide-diphossugar_trans"/>
</dbReference>
<evidence type="ECO:0008006" key="3">
    <source>
        <dbReference type="Google" id="ProtNLM"/>
    </source>
</evidence>
<dbReference type="AlphaFoldDB" id="A0A1I4ECQ1"/>
<dbReference type="EMBL" id="FOSV01000007">
    <property type="protein sequence ID" value="SFL03043.1"/>
    <property type="molecule type" value="Genomic_DNA"/>
</dbReference>
<name>A0A1I4ECQ1_9HYPH</name>
<organism evidence="1 2">
    <name type="scientific">Methylorubrum salsuginis</name>
    <dbReference type="NCBI Taxonomy" id="414703"/>
    <lineage>
        <taxon>Bacteria</taxon>
        <taxon>Pseudomonadati</taxon>
        <taxon>Pseudomonadota</taxon>
        <taxon>Alphaproteobacteria</taxon>
        <taxon>Hyphomicrobiales</taxon>
        <taxon>Methylobacteriaceae</taxon>
        <taxon>Methylorubrum</taxon>
    </lineage>
</organism>
<dbReference type="Proteomes" id="UP000198804">
    <property type="component" value="Unassembled WGS sequence"/>
</dbReference>
<dbReference type="RefSeq" id="WP_131803792.1">
    <property type="nucleotide sequence ID" value="NZ_FOSV01000007.1"/>
</dbReference>
<protein>
    <recommendedName>
        <fullName evidence="3">Glycosyl transferase family 8</fullName>
    </recommendedName>
</protein>
<dbReference type="SUPFAM" id="SSF53448">
    <property type="entry name" value="Nucleotide-diphospho-sugar transferases"/>
    <property type="match status" value="1"/>
</dbReference>
<gene>
    <name evidence="1" type="ORF">SAMN04488125_107199</name>
</gene>
<proteinExistence type="predicted"/>
<evidence type="ECO:0000313" key="2">
    <source>
        <dbReference type="Proteomes" id="UP000198804"/>
    </source>
</evidence>